<name>A0A5C6P5L6_9TELE</name>
<accession>A0A5C6P5L6</accession>
<evidence type="ECO:0000313" key="1">
    <source>
        <dbReference type="EMBL" id="TWW74081.1"/>
    </source>
</evidence>
<gene>
    <name evidence="1" type="ORF">D4764_14G0000820</name>
</gene>
<dbReference type="Proteomes" id="UP000324091">
    <property type="component" value="Chromosome 14"/>
</dbReference>
<dbReference type="EMBL" id="RHFK02000006">
    <property type="protein sequence ID" value="TWW74081.1"/>
    <property type="molecule type" value="Genomic_DNA"/>
</dbReference>
<proteinExistence type="predicted"/>
<sequence length="508" mass="57561">MELFADLRDAGYFNGSHEHQCLLRYCFGDVIQKDLDECVGLWYSHRIRPSRTASCPGGVPNELYYLPHRDCGFQIEQTQLDAFPEAPLTRAPCGDANMQEYLDLAMQSNQLQKAEYWQSAAELLVKRSLELWTRSVRERSLLLRYGRGGIEPDPKDAFPDLQLSPGSEEFSDPLLKSCHCVGGQSPQWRTLYKPPHKKTGDLQQRTLRGAITTNAFISVLNRTVCNVFPFCGFIGGIAYKKTHKVSSTQFLLIGEAKLVIHLTGRDRIWDGDLCDLVAIWKQNIRARLRLELCFYKAANNLEGLQQLWGHEVENHADSLVGKIVGRLKSCRCKGDWSVSEVKQLEKERTTAKSCFTRQVNFISKGAGRMVEEELREEFDKLSDCLRKVVKTNDEYRTTLLAEAIKEERLGEALEGDIGKTLDEAETRFKQVSCIFQTNLWSRYGHDKITAAVLVAKKSAEEAGSLPVKRTQLEGYAVHLHLLEKRMMEIIKTHVSMGVVDGPGGRQET</sequence>
<reference evidence="1 2" key="1">
    <citation type="submission" date="2019-04" db="EMBL/GenBank/DDBJ databases">
        <title>Chromosome genome assembly for Takifugu flavidus.</title>
        <authorList>
            <person name="Xiao S."/>
        </authorList>
    </citation>
    <scope>NUCLEOTIDE SEQUENCE [LARGE SCALE GENOMIC DNA]</scope>
    <source>
        <strain evidence="1">HTHZ2018</strain>
        <tissue evidence="1">Muscle</tissue>
    </source>
</reference>
<comment type="caution">
    <text evidence="1">The sequence shown here is derived from an EMBL/GenBank/DDBJ whole genome shotgun (WGS) entry which is preliminary data.</text>
</comment>
<evidence type="ECO:0000313" key="2">
    <source>
        <dbReference type="Proteomes" id="UP000324091"/>
    </source>
</evidence>
<keyword evidence="2" id="KW-1185">Reference proteome</keyword>
<organism evidence="1 2">
    <name type="scientific">Takifugu flavidus</name>
    <name type="common">sansaifugu</name>
    <dbReference type="NCBI Taxonomy" id="433684"/>
    <lineage>
        <taxon>Eukaryota</taxon>
        <taxon>Metazoa</taxon>
        <taxon>Chordata</taxon>
        <taxon>Craniata</taxon>
        <taxon>Vertebrata</taxon>
        <taxon>Euteleostomi</taxon>
        <taxon>Actinopterygii</taxon>
        <taxon>Neopterygii</taxon>
        <taxon>Teleostei</taxon>
        <taxon>Neoteleostei</taxon>
        <taxon>Acanthomorphata</taxon>
        <taxon>Eupercaria</taxon>
        <taxon>Tetraodontiformes</taxon>
        <taxon>Tetradontoidea</taxon>
        <taxon>Tetraodontidae</taxon>
        <taxon>Takifugu</taxon>
    </lineage>
</organism>
<dbReference type="AlphaFoldDB" id="A0A5C6P5L6"/>
<protein>
    <submittedName>
        <fullName evidence="1">Uncharacterized protein</fullName>
    </submittedName>
</protein>